<protein>
    <submittedName>
        <fullName evidence="1">Uncharacterized protein</fullName>
    </submittedName>
</protein>
<proteinExistence type="predicted"/>
<organism evidence="1 2">
    <name type="scientific">Megalops atlanticus</name>
    <name type="common">Tarpon</name>
    <name type="synonym">Clupea gigantea</name>
    <dbReference type="NCBI Taxonomy" id="7932"/>
    <lineage>
        <taxon>Eukaryota</taxon>
        <taxon>Metazoa</taxon>
        <taxon>Chordata</taxon>
        <taxon>Craniata</taxon>
        <taxon>Vertebrata</taxon>
        <taxon>Euteleostomi</taxon>
        <taxon>Actinopterygii</taxon>
        <taxon>Neopterygii</taxon>
        <taxon>Teleostei</taxon>
        <taxon>Elopiformes</taxon>
        <taxon>Megalopidae</taxon>
        <taxon>Megalops</taxon>
    </lineage>
</organism>
<reference evidence="1" key="1">
    <citation type="submission" date="2021-01" db="EMBL/GenBank/DDBJ databases">
        <authorList>
            <person name="Zahm M."/>
            <person name="Roques C."/>
            <person name="Cabau C."/>
            <person name="Klopp C."/>
            <person name="Donnadieu C."/>
            <person name="Jouanno E."/>
            <person name="Lampietro C."/>
            <person name="Louis A."/>
            <person name="Herpin A."/>
            <person name="Echchiki A."/>
            <person name="Berthelot C."/>
            <person name="Parey E."/>
            <person name="Roest-Crollius H."/>
            <person name="Braasch I."/>
            <person name="Postlethwait J."/>
            <person name="Bobe J."/>
            <person name="Montfort J."/>
            <person name="Bouchez O."/>
            <person name="Begum T."/>
            <person name="Mejri S."/>
            <person name="Adams A."/>
            <person name="Chen W.-J."/>
            <person name="Guiguen Y."/>
        </authorList>
    </citation>
    <scope>NUCLEOTIDE SEQUENCE</scope>
    <source>
        <strain evidence="1">YG-15Mar2019-1</strain>
        <tissue evidence="1">Brain</tissue>
    </source>
</reference>
<dbReference type="EMBL" id="JAFDVH010000014">
    <property type="protein sequence ID" value="KAG7464547.1"/>
    <property type="molecule type" value="Genomic_DNA"/>
</dbReference>
<dbReference type="Proteomes" id="UP001046870">
    <property type="component" value="Chromosome 14"/>
</dbReference>
<accession>A0A9D3PQF5</accession>
<gene>
    <name evidence="1" type="ORF">MATL_G00166790</name>
</gene>
<name>A0A9D3PQF5_MEGAT</name>
<dbReference type="AlphaFoldDB" id="A0A9D3PQF5"/>
<sequence length="106" mass="12091">MRRTRSRSAWLEENCKSQQTLLSLQCASLTSVQGSLDLDLNGLISKDADSLESRGPSGGEGHLWNTFPDSQWTTERRALPEPWNGMERHLPKSHDHILWLVWLKGH</sequence>
<keyword evidence="2" id="KW-1185">Reference proteome</keyword>
<comment type="caution">
    <text evidence="1">The sequence shown here is derived from an EMBL/GenBank/DDBJ whole genome shotgun (WGS) entry which is preliminary data.</text>
</comment>
<evidence type="ECO:0000313" key="1">
    <source>
        <dbReference type="EMBL" id="KAG7464547.1"/>
    </source>
</evidence>
<evidence type="ECO:0000313" key="2">
    <source>
        <dbReference type="Proteomes" id="UP001046870"/>
    </source>
</evidence>